<dbReference type="PANTHER" id="PTHR33428:SF14">
    <property type="entry name" value="CARBOXYLESTERASE TYPE B DOMAIN-CONTAINING PROTEIN"/>
    <property type="match status" value="1"/>
</dbReference>
<dbReference type="Pfam" id="PF07224">
    <property type="entry name" value="Chlorophyllase"/>
    <property type="match status" value="1"/>
</dbReference>
<dbReference type="KEGG" id="cmp:Cha6605_2121"/>
<dbReference type="RefSeq" id="WP_015159362.1">
    <property type="nucleotide sequence ID" value="NC_019697.1"/>
</dbReference>
<dbReference type="InterPro" id="IPR017395">
    <property type="entry name" value="Chlorophyllase-like"/>
</dbReference>
<keyword evidence="2" id="KW-1185">Reference proteome</keyword>
<name>K9UDL2_CHAP6</name>
<sequence length="352" mass="37723">MEKLCAATPQLETSLARQKNYLSPIRSGSSGVNIPHSGICKDLPGKQKTSFSPEPLYKETKSYTTTIATSGDPADIYYPIAKSNKCPVEFPIALLLQGALVDKADYANFAAQVASYGFIVVVPNNERTLSAPTGQTITGLFPEPQQINEVLDWMEAEDVNPDSPIVNIIDPDKLGLLGHSFGGSVGLGASQEDIFVPGISSPNYVQPPELKAGIFYGTSFRNPVTDAVLPLNNQDIATGLIVGDRDGVIKPGSTTETYDLILNPPKALITVEGANHYGITNLDNPIREPNRPTLAQSTTTETIARWSGLFLQAHLQGSSGAFDYIYNTGDALDPNVSVISQSPNFGHFSNLP</sequence>
<evidence type="ECO:0000313" key="2">
    <source>
        <dbReference type="Proteomes" id="UP000010366"/>
    </source>
</evidence>
<gene>
    <name evidence="1" type="ORF">Cha6605_2121</name>
</gene>
<protein>
    <submittedName>
        <fullName evidence="1">Chlorophyllase</fullName>
    </submittedName>
</protein>
<dbReference type="EMBL" id="CP003600">
    <property type="protein sequence ID" value="AFY93207.1"/>
    <property type="molecule type" value="Genomic_DNA"/>
</dbReference>
<proteinExistence type="predicted"/>
<dbReference type="eggNOG" id="COG4188">
    <property type="taxonomic scope" value="Bacteria"/>
</dbReference>
<evidence type="ECO:0000313" key="1">
    <source>
        <dbReference type="EMBL" id="AFY93207.1"/>
    </source>
</evidence>
<dbReference type="InterPro" id="IPR029058">
    <property type="entry name" value="AB_hydrolase_fold"/>
</dbReference>
<accession>K9UDL2</accession>
<dbReference type="PATRIC" id="fig|1173020.3.peg.2408"/>
<dbReference type="BRENDA" id="3.1.1.14">
    <property type="organism ID" value="16348"/>
</dbReference>
<dbReference type="STRING" id="1173020.Cha6605_2121"/>
<organism evidence="1 2">
    <name type="scientific">Chamaesiphon minutus (strain ATCC 27169 / PCC 6605)</name>
    <dbReference type="NCBI Taxonomy" id="1173020"/>
    <lineage>
        <taxon>Bacteria</taxon>
        <taxon>Bacillati</taxon>
        <taxon>Cyanobacteriota</taxon>
        <taxon>Cyanophyceae</taxon>
        <taxon>Gomontiellales</taxon>
        <taxon>Chamaesiphonaceae</taxon>
        <taxon>Chamaesiphon</taxon>
    </lineage>
</organism>
<reference evidence="1 2" key="1">
    <citation type="submission" date="2012-05" db="EMBL/GenBank/DDBJ databases">
        <title>Finished chromosome of genome of Chamaesiphon sp. PCC 6605.</title>
        <authorList>
            <consortium name="US DOE Joint Genome Institute"/>
            <person name="Gugger M."/>
            <person name="Coursin T."/>
            <person name="Rippka R."/>
            <person name="Tandeau De Marsac N."/>
            <person name="Huntemann M."/>
            <person name="Wei C.-L."/>
            <person name="Han J."/>
            <person name="Detter J.C."/>
            <person name="Han C."/>
            <person name="Tapia R."/>
            <person name="Chen A."/>
            <person name="Kyrpides N."/>
            <person name="Mavromatis K."/>
            <person name="Markowitz V."/>
            <person name="Szeto E."/>
            <person name="Ivanova N."/>
            <person name="Pagani I."/>
            <person name="Pati A."/>
            <person name="Goodwin L."/>
            <person name="Nordberg H.P."/>
            <person name="Cantor M.N."/>
            <person name="Hua S.X."/>
            <person name="Woyke T."/>
            <person name="Kerfeld C.A."/>
        </authorList>
    </citation>
    <scope>NUCLEOTIDE SEQUENCE [LARGE SCALE GENOMIC DNA]</scope>
    <source>
        <strain evidence="2">ATCC 27169 / PCC 6605</strain>
    </source>
</reference>
<dbReference type="ESTHER" id="9cyan-k9udl2">
    <property type="family name" value="Chlorophyllase"/>
</dbReference>
<dbReference type="SUPFAM" id="SSF53474">
    <property type="entry name" value="alpha/beta-Hydrolases"/>
    <property type="match status" value="1"/>
</dbReference>
<dbReference type="PANTHER" id="PTHR33428">
    <property type="entry name" value="CHLOROPHYLLASE-2, CHLOROPLASTIC"/>
    <property type="match status" value="1"/>
</dbReference>
<dbReference type="Gene3D" id="3.40.50.1820">
    <property type="entry name" value="alpha/beta hydrolase"/>
    <property type="match status" value="1"/>
</dbReference>
<dbReference type="HOGENOM" id="CLU_052938_0_0_3"/>
<dbReference type="Proteomes" id="UP000010366">
    <property type="component" value="Chromosome"/>
</dbReference>
<dbReference type="AlphaFoldDB" id="K9UDL2"/>
<dbReference type="OrthoDB" id="9814760at2"/>